<sequence>MPLSDPTRYGYHPELTRETLRRVDDLNPFEGSMDHLEANTSMRAAQEEPETITSQAPIRRTTNPNVRTTKTGKIQHKSKKVGVGRKLTAYDRFLQQRSKYLSKHRSELTPQERMKIIAEEWAVSEKNQHKSRRKNRFLGPDGELHLPLTSHLTATATGDNPTSSVVVFDEDHSLQDGSNDPEDTMQDSV</sequence>
<accession>A0A9P6M2Y6</accession>
<feature type="region of interest" description="Disordered" evidence="1">
    <location>
        <begin position="42"/>
        <end position="81"/>
    </location>
</feature>
<evidence type="ECO:0000313" key="2">
    <source>
        <dbReference type="EMBL" id="KAF9963353.1"/>
    </source>
</evidence>
<keyword evidence="3" id="KW-1185">Reference proteome</keyword>
<reference evidence="2" key="1">
    <citation type="journal article" date="2020" name="Fungal Divers.">
        <title>Resolving the Mortierellaceae phylogeny through synthesis of multi-gene phylogenetics and phylogenomics.</title>
        <authorList>
            <person name="Vandepol N."/>
            <person name="Liber J."/>
            <person name="Desiro A."/>
            <person name="Na H."/>
            <person name="Kennedy M."/>
            <person name="Barry K."/>
            <person name="Grigoriev I.V."/>
            <person name="Miller A.N."/>
            <person name="O'Donnell K."/>
            <person name="Stajich J.E."/>
            <person name="Bonito G."/>
        </authorList>
    </citation>
    <scope>NUCLEOTIDE SEQUENCE</scope>
    <source>
        <strain evidence="2">MES-2147</strain>
    </source>
</reference>
<dbReference type="CDD" id="cd00084">
    <property type="entry name" value="HMG-box_SF"/>
    <property type="match status" value="1"/>
</dbReference>
<comment type="caution">
    <text evidence="2">The sequence shown here is derived from an EMBL/GenBank/DDBJ whole genome shotgun (WGS) entry which is preliminary data.</text>
</comment>
<dbReference type="EMBL" id="JAAAHW010006299">
    <property type="protein sequence ID" value="KAF9963353.1"/>
    <property type="molecule type" value="Genomic_DNA"/>
</dbReference>
<feature type="compositionally biased region" description="Polar residues" evidence="1">
    <location>
        <begin position="51"/>
        <end position="72"/>
    </location>
</feature>
<feature type="compositionally biased region" description="Acidic residues" evidence="1">
    <location>
        <begin position="179"/>
        <end position="189"/>
    </location>
</feature>
<evidence type="ECO:0000313" key="3">
    <source>
        <dbReference type="Proteomes" id="UP000749646"/>
    </source>
</evidence>
<dbReference type="Proteomes" id="UP000749646">
    <property type="component" value="Unassembled WGS sequence"/>
</dbReference>
<feature type="region of interest" description="Disordered" evidence="1">
    <location>
        <begin position="153"/>
        <end position="189"/>
    </location>
</feature>
<name>A0A9P6M2Y6_9FUNG</name>
<dbReference type="AlphaFoldDB" id="A0A9P6M2Y6"/>
<protein>
    <submittedName>
        <fullName evidence="2">Uncharacterized protein</fullName>
    </submittedName>
</protein>
<evidence type="ECO:0000256" key="1">
    <source>
        <dbReference type="SAM" id="MobiDB-lite"/>
    </source>
</evidence>
<proteinExistence type="predicted"/>
<feature type="compositionally biased region" description="Polar residues" evidence="1">
    <location>
        <begin position="153"/>
        <end position="165"/>
    </location>
</feature>
<dbReference type="OrthoDB" id="2444602at2759"/>
<organism evidence="2 3">
    <name type="scientific">Modicella reniformis</name>
    <dbReference type="NCBI Taxonomy" id="1440133"/>
    <lineage>
        <taxon>Eukaryota</taxon>
        <taxon>Fungi</taxon>
        <taxon>Fungi incertae sedis</taxon>
        <taxon>Mucoromycota</taxon>
        <taxon>Mortierellomycotina</taxon>
        <taxon>Mortierellomycetes</taxon>
        <taxon>Mortierellales</taxon>
        <taxon>Mortierellaceae</taxon>
        <taxon>Modicella</taxon>
    </lineage>
</organism>
<gene>
    <name evidence="2" type="ORF">BGZ65_004122</name>
</gene>